<dbReference type="InterPro" id="IPR027417">
    <property type="entry name" value="P-loop_NTPase"/>
</dbReference>
<keyword evidence="2" id="KW-1185">Reference proteome</keyword>
<sequence>MYRVLVYPYNQGDSCLAEYRSMLEQYEIVSLVCLKGANENGKFAGVQKDTSAGILITENYEGEMDKCDAVLFLEYHFLEHKDTYIEKMGSALLKNKVIMLNQTIYDECQKLIGDSSNIVIFDNSLEMELRQQVYKKRLVQPDIPVAAVMSLGENCNKFEAQLELRKKFMEKGYKVLQFGTKDYCELFGFKKLPSFLMAEDLSIVNKIHMFNYYINREVLKDNYDVIVIGGAGGILPFDQYISNHFGEITFIISSALNIDINVICIYHNDQAKVEELKEFREYCKGKIGCFSDYFYMSDKQYRIPESHQIEYFQLDRQYCIKSIPEIKDDDIKFCHCLDEEKKSQMLDSIICELEENIELV</sequence>
<evidence type="ECO:0000313" key="1">
    <source>
        <dbReference type="EMBL" id="SFR64722.1"/>
    </source>
</evidence>
<dbReference type="RefSeq" id="WP_092559329.1">
    <property type="nucleotide sequence ID" value="NZ_FOYZ01000002.1"/>
</dbReference>
<organism evidence="1 2">
    <name type="scientific">Anaeromicropila populeti</name>
    <dbReference type="NCBI Taxonomy" id="37658"/>
    <lineage>
        <taxon>Bacteria</taxon>
        <taxon>Bacillati</taxon>
        <taxon>Bacillota</taxon>
        <taxon>Clostridia</taxon>
        <taxon>Lachnospirales</taxon>
        <taxon>Lachnospiraceae</taxon>
        <taxon>Anaeromicropila</taxon>
    </lineage>
</organism>
<dbReference type="InterPro" id="IPR023823">
    <property type="entry name" value="CHP04066_peptide_maturation"/>
</dbReference>
<dbReference type="OrthoDB" id="5464925at2"/>
<reference evidence="1 2" key="1">
    <citation type="submission" date="2016-10" db="EMBL/GenBank/DDBJ databases">
        <authorList>
            <person name="de Groot N.N."/>
        </authorList>
    </citation>
    <scope>NUCLEOTIDE SEQUENCE [LARGE SCALE GENOMIC DNA]</scope>
    <source>
        <strain evidence="1 2">743A</strain>
    </source>
</reference>
<dbReference type="AlphaFoldDB" id="A0A1I6IDB2"/>
<evidence type="ECO:0000313" key="2">
    <source>
        <dbReference type="Proteomes" id="UP000199659"/>
    </source>
</evidence>
<gene>
    <name evidence="1" type="ORF">SAMN05661086_00722</name>
</gene>
<name>A0A1I6IDB2_9FIRM</name>
<protein>
    <submittedName>
        <fullName evidence="1">Peptide maturation system protein, TIGR04066 family</fullName>
    </submittedName>
</protein>
<dbReference type="Proteomes" id="UP000199659">
    <property type="component" value="Unassembled WGS sequence"/>
</dbReference>
<accession>A0A1I6IDB2</accession>
<dbReference type="STRING" id="37658.SAMN05661086_00722"/>
<dbReference type="Gene3D" id="3.40.50.300">
    <property type="entry name" value="P-loop containing nucleotide triphosphate hydrolases"/>
    <property type="match status" value="1"/>
</dbReference>
<dbReference type="NCBIfam" id="TIGR04066">
    <property type="entry name" value="nat_prod_clost"/>
    <property type="match status" value="1"/>
</dbReference>
<dbReference type="EMBL" id="FOYZ01000002">
    <property type="protein sequence ID" value="SFR64722.1"/>
    <property type="molecule type" value="Genomic_DNA"/>
</dbReference>
<proteinExistence type="predicted"/>